<protein>
    <submittedName>
        <fullName evidence="1">Uncharacterized protein</fullName>
    </submittedName>
</protein>
<name>A0A450Y7Z0_9GAMM</name>
<reference evidence="1" key="1">
    <citation type="submission" date="2019-02" db="EMBL/GenBank/DDBJ databases">
        <authorList>
            <person name="Gruber-Vodicka R. H."/>
            <person name="Seah K. B. B."/>
        </authorList>
    </citation>
    <scope>NUCLEOTIDE SEQUENCE</scope>
    <source>
        <strain evidence="1">BECK_BZ125</strain>
    </source>
</reference>
<accession>A0A450Y7Z0</accession>
<proteinExistence type="predicted"/>
<dbReference type="EMBL" id="CAADFT010000001">
    <property type="protein sequence ID" value="VFK37667.1"/>
    <property type="molecule type" value="Genomic_DNA"/>
</dbReference>
<sequence>MLGALFCVGNYRQRLLRHLPCEVENLVPSVFFAFIIGERFFYSQLRLFPKTRSICKDFEHSNLINNKVEEIFESRNIYL</sequence>
<dbReference type="AlphaFoldDB" id="A0A450Y7Z0"/>
<gene>
    <name evidence="1" type="ORF">BECKTC1821E_GA0114239_100154</name>
</gene>
<organism evidence="1">
    <name type="scientific">Candidatus Kentrum sp. TC</name>
    <dbReference type="NCBI Taxonomy" id="2126339"/>
    <lineage>
        <taxon>Bacteria</taxon>
        <taxon>Pseudomonadati</taxon>
        <taxon>Pseudomonadota</taxon>
        <taxon>Gammaproteobacteria</taxon>
        <taxon>Candidatus Kentrum</taxon>
    </lineage>
</organism>
<evidence type="ECO:0000313" key="1">
    <source>
        <dbReference type="EMBL" id="VFK37667.1"/>
    </source>
</evidence>